<gene>
    <name evidence="1" type="ORF">KUTeg_014833</name>
</gene>
<dbReference type="EMBL" id="JARBDR010000776">
    <property type="protein sequence ID" value="KAJ8307617.1"/>
    <property type="molecule type" value="Genomic_DNA"/>
</dbReference>
<keyword evidence="2" id="KW-1185">Reference proteome</keyword>
<organism evidence="1 2">
    <name type="scientific">Tegillarca granosa</name>
    <name type="common">Malaysian cockle</name>
    <name type="synonym">Anadara granosa</name>
    <dbReference type="NCBI Taxonomy" id="220873"/>
    <lineage>
        <taxon>Eukaryota</taxon>
        <taxon>Metazoa</taxon>
        <taxon>Spiralia</taxon>
        <taxon>Lophotrochozoa</taxon>
        <taxon>Mollusca</taxon>
        <taxon>Bivalvia</taxon>
        <taxon>Autobranchia</taxon>
        <taxon>Pteriomorphia</taxon>
        <taxon>Arcoida</taxon>
        <taxon>Arcoidea</taxon>
        <taxon>Arcidae</taxon>
        <taxon>Tegillarca</taxon>
    </lineage>
</organism>
<dbReference type="PANTHER" id="PTHR46579">
    <property type="entry name" value="F5/8 TYPE C DOMAIN-CONTAINING PROTEIN-RELATED"/>
    <property type="match status" value="1"/>
</dbReference>
<dbReference type="PANTHER" id="PTHR46579:SF1">
    <property type="entry name" value="F5_8 TYPE C DOMAIN-CONTAINING PROTEIN"/>
    <property type="match status" value="1"/>
</dbReference>
<evidence type="ECO:0000313" key="2">
    <source>
        <dbReference type="Proteomes" id="UP001217089"/>
    </source>
</evidence>
<dbReference type="Proteomes" id="UP001217089">
    <property type="component" value="Unassembled WGS sequence"/>
</dbReference>
<name>A0ABQ9EVI9_TEGGR</name>
<reference evidence="1 2" key="1">
    <citation type="submission" date="2022-12" db="EMBL/GenBank/DDBJ databases">
        <title>Chromosome-level genome of Tegillarca granosa.</title>
        <authorList>
            <person name="Kim J."/>
        </authorList>
    </citation>
    <scope>NUCLEOTIDE SEQUENCE [LARGE SCALE GENOMIC DNA]</scope>
    <source>
        <strain evidence="1">Teg-2019</strain>
        <tissue evidence="1">Adductor muscle</tissue>
    </source>
</reference>
<sequence>MAKRCRRSKTGPYNLYLQQREPILHAPSSSRRYLQRNPAEYYSVVDSSVFQDDTDTGFKERQVSCRQVNTDIFSPTLPQQIALCEHDQTDARENGYRTAKEIISQTQKQDINSCNQARYEEGREVDICCDDVLENHCDETVNHLFNKASNYDVYFDCKDDGHNTDDNCSENEYELSDDIEDDSEKPLYSGSNLTLGARGAADLPARSLVCNSVQFNGKYGCSKCLQAGETCKTSARGHVHIFPFHSSESQLRSHDGVKSDAIKALETDTVTNGIKGPTFLQCLQYYDLVDGVCIDYMHGVLLGVTKLMMKLWFSTEKSSELFSISSSVDLVDKRIRNIKPPNNTPEMDFFKSLKGLCTRNDKHLEDNIYVVGSSDNTKLLPKELNFVSEYLGHRPSTYLTFNRIKIDEEVFHSRRYKRCQARNSYTISYLSKSGRVEYGQVEFYMQLYPFCGRHGNTTIQCGCICDNIAVVSKLKRNSEYFVCRESTNTECTHLVSLKPRNMYDIEIVPIRNILYKCVFVEIFDKPDTVYICRMPNGLERCVLHICSWSAGTLNNNTMISFYCRVICVSEGKICSASSTVKYDRLHLNWQKNAADRKQSLHLQIKYYRVDKKDYFVLNVKKYW</sequence>
<proteinExistence type="predicted"/>
<accession>A0ABQ9EVI9</accession>
<protein>
    <submittedName>
        <fullName evidence="1">Uncharacterized protein</fullName>
    </submittedName>
</protein>
<comment type="caution">
    <text evidence="1">The sequence shown here is derived from an EMBL/GenBank/DDBJ whole genome shotgun (WGS) entry which is preliminary data.</text>
</comment>
<evidence type="ECO:0000313" key="1">
    <source>
        <dbReference type="EMBL" id="KAJ8307617.1"/>
    </source>
</evidence>